<name>R9PS69_AGAAL</name>
<reference evidence="1" key="1">
    <citation type="journal article" date="2013" name="Genome Announc.">
        <title>Draft Genome Sequence of Agarivorans albus Strain MKT 106T, an Agarolytic Marine Bacterium.</title>
        <authorList>
            <person name="Yasuike M."/>
            <person name="Nakamura Y."/>
            <person name="Kai W."/>
            <person name="Fujiwara A."/>
            <person name="Fukui Y."/>
            <person name="Satomi M."/>
            <person name="Sano M."/>
        </authorList>
    </citation>
    <scope>NUCLEOTIDE SEQUENCE [LARGE SCALE GENOMIC DNA]</scope>
</reference>
<organism evidence="1 2">
    <name type="scientific">Agarivorans albus MKT 106</name>
    <dbReference type="NCBI Taxonomy" id="1331007"/>
    <lineage>
        <taxon>Bacteria</taxon>
        <taxon>Pseudomonadati</taxon>
        <taxon>Pseudomonadota</taxon>
        <taxon>Gammaproteobacteria</taxon>
        <taxon>Alteromonadales</taxon>
        <taxon>Alteromonadaceae</taxon>
        <taxon>Agarivorans</taxon>
    </lineage>
</organism>
<protein>
    <submittedName>
        <fullName evidence="1">Uncharacterized protein</fullName>
    </submittedName>
</protein>
<evidence type="ECO:0000313" key="1">
    <source>
        <dbReference type="EMBL" id="GAD04128.1"/>
    </source>
</evidence>
<evidence type="ECO:0000313" key="2">
    <source>
        <dbReference type="Proteomes" id="UP000014461"/>
    </source>
</evidence>
<comment type="caution">
    <text evidence="1">The sequence shown here is derived from an EMBL/GenBank/DDBJ whole genome shotgun (WGS) entry which is preliminary data.</text>
</comment>
<sequence>MVRRLRGILTITFCSSISRILGRQYQIKGTLNIPNKLNIKLALRTLGSITFPCLRGLTSRACC</sequence>
<dbReference type="EMBL" id="BARX01000044">
    <property type="protein sequence ID" value="GAD04128.1"/>
    <property type="molecule type" value="Genomic_DNA"/>
</dbReference>
<proteinExistence type="predicted"/>
<dbReference type="AlphaFoldDB" id="R9PS69"/>
<accession>R9PS69</accession>
<dbReference type="Proteomes" id="UP000014461">
    <property type="component" value="Unassembled WGS sequence"/>
</dbReference>
<gene>
    <name evidence="1" type="ORF">AALB_4208</name>
</gene>
<keyword evidence="2" id="KW-1185">Reference proteome</keyword>